<dbReference type="GeneID" id="39609619"/>
<feature type="region of interest" description="Disordered" evidence="1">
    <location>
        <begin position="1"/>
        <end position="203"/>
    </location>
</feature>
<gene>
    <name evidence="2" type="ORF">D7B24_005930</name>
</gene>
<sequence>MARKPVPQPLTLSGHSALPEDEHHPRSAETLQVVSLPSADSHRSSPRTPRSPFSRFSPKKPDSASLNASASHAHSRALEDFDDDDDEDPQHYPPITSALHQPAETPTRPNPRPAPRHEPNTTQPSQPRDQGRPSKSGFFFNLTKSSKSTQKQSTQQQEPPQQQQLQHQHRRSESRGEIASRGTDTSVPSSKSAKLSGTGNCTRAACDRHGAGPISRPLALASRFALHDAFFARTC</sequence>
<accession>A0A3M9YNZ8</accession>
<comment type="caution">
    <text evidence="2">The sequence shown here is derived from an EMBL/GenBank/DDBJ whole genome shotgun (WGS) entry which is preliminary data.</text>
</comment>
<feature type="compositionally biased region" description="Basic and acidic residues" evidence="1">
    <location>
        <begin position="18"/>
        <end position="27"/>
    </location>
</feature>
<evidence type="ECO:0000256" key="1">
    <source>
        <dbReference type="SAM" id="MobiDB-lite"/>
    </source>
</evidence>
<name>A0A3M9YNZ8_9PEZI</name>
<proteinExistence type="predicted"/>
<feature type="compositionally biased region" description="Low complexity" evidence="1">
    <location>
        <begin position="46"/>
        <end position="56"/>
    </location>
</feature>
<dbReference type="Proteomes" id="UP000267145">
    <property type="component" value="Unassembled WGS sequence"/>
</dbReference>
<feature type="compositionally biased region" description="Polar residues" evidence="1">
    <location>
        <begin position="182"/>
        <end position="201"/>
    </location>
</feature>
<keyword evidence="3" id="KW-1185">Reference proteome</keyword>
<dbReference type="EMBL" id="RBVV01000004">
    <property type="protein sequence ID" value="RNJ60780.1"/>
    <property type="molecule type" value="Genomic_DNA"/>
</dbReference>
<evidence type="ECO:0000313" key="2">
    <source>
        <dbReference type="EMBL" id="RNJ60780.1"/>
    </source>
</evidence>
<reference evidence="2 3" key="1">
    <citation type="submission" date="2018-10" db="EMBL/GenBank/DDBJ databases">
        <title>Genome sequence of Verticillium nonalfalfae VnAa140.</title>
        <authorList>
            <person name="Stajich J.E."/>
            <person name="Kasson M.T."/>
        </authorList>
    </citation>
    <scope>NUCLEOTIDE SEQUENCE [LARGE SCALE GENOMIC DNA]</scope>
    <source>
        <strain evidence="2 3">VnAa140</strain>
    </source>
</reference>
<dbReference type="RefSeq" id="XP_028498938.1">
    <property type="nucleotide sequence ID" value="XM_028640074.1"/>
</dbReference>
<protein>
    <submittedName>
        <fullName evidence="2">Uncharacterized protein</fullName>
    </submittedName>
</protein>
<evidence type="ECO:0000313" key="3">
    <source>
        <dbReference type="Proteomes" id="UP000267145"/>
    </source>
</evidence>
<feature type="compositionally biased region" description="Low complexity" evidence="1">
    <location>
        <begin position="63"/>
        <end position="72"/>
    </location>
</feature>
<feature type="compositionally biased region" description="Low complexity" evidence="1">
    <location>
        <begin position="142"/>
        <end position="166"/>
    </location>
</feature>
<organism evidence="2 3">
    <name type="scientific">Verticillium nonalfalfae</name>
    <dbReference type="NCBI Taxonomy" id="1051616"/>
    <lineage>
        <taxon>Eukaryota</taxon>
        <taxon>Fungi</taxon>
        <taxon>Dikarya</taxon>
        <taxon>Ascomycota</taxon>
        <taxon>Pezizomycotina</taxon>
        <taxon>Sordariomycetes</taxon>
        <taxon>Hypocreomycetidae</taxon>
        <taxon>Glomerellales</taxon>
        <taxon>Plectosphaerellaceae</taxon>
        <taxon>Verticillium</taxon>
    </lineage>
</organism>
<dbReference type="AlphaFoldDB" id="A0A3M9YNZ8"/>
<dbReference type="STRING" id="1051616.A0A3M9YNZ8"/>